<proteinExistence type="predicted"/>
<comment type="caution">
    <text evidence="2">The sequence shown here is derived from an EMBL/GenBank/DDBJ whole genome shotgun (WGS) entry which is preliminary data.</text>
</comment>
<dbReference type="Proteomes" id="UP000284120">
    <property type="component" value="Unassembled WGS sequence"/>
</dbReference>
<dbReference type="Gene3D" id="2.60.40.10">
    <property type="entry name" value="Immunoglobulins"/>
    <property type="match status" value="2"/>
</dbReference>
<dbReference type="OrthoDB" id="660167at2"/>
<organism evidence="2 3">
    <name type="scientific">Pedobacter chitinilyticus</name>
    <dbReference type="NCBI Taxonomy" id="2233776"/>
    <lineage>
        <taxon>Bacteria</taxon>
        <taxon>Pseudomonadati</taxon>
        <taxon>Bacteroidota</taxon>
        <taxon>Sphingobacteriia</taxon>
        <taxon>Sphingobacteriales</taxon>
        <taxon>Sphingobacteriaceae</taxon>
        <taxon>Pedobacter</taxon>
    </lineage>
</organism>
<dbReference type="PROSITE" id="PS51257">
    <property type="entry name" value="PROKAR_LIPOPROTEIN"/>
    <property type="match status" value="1"/>
</dbReference>
<dbReference type="RefSeq" id="WP_113648958.1">
    <property type="nucleotide sequence ID" value="NZ_QMHN01000007.1"/>
</dbReference>
<sequence>MKTIAKYFGAYFIAVAMLVLLGCKKDKEENTAPPTLTAITNLTNRGTELQAVDYGDWIIIKGTNLKSTQKVDFNGTLAADSLTYAEDNGITVKIPANLTDPINNPITVTTKYGTATLNFKIRQPSPLVEDFSPGAGVPDDEITIAGNYFKGLSAVTINGVNATIVSSTQTQIKVKVPTGVTYGPVVVTTPVGSVTATKTFGLKHTIFDDALRNSWTNTSYSSTLNFASTENNRRGTAAIKATYVGFGAVRFRLVSKFNTTGYSMVKISIFGGTGTQGKKIRISVTPAAATYELILNEGKWTDYQVPLINIGNPATIEYITFQEFSNFASQVYIDDVGFY</sequence>
<name>A0A3S4RN82_9SPHI</name>
<dbReference type="EMBL" id="SAYW01000007">
    <property type="protein sequence ID" value="RWU04363.1"/>
    <property type="molecule type" value="Genomic_DNA"/>
</dbReference>
<reference evidence="2 3" key="1">
    <citation type="submission" date="2018-06" db="EMBL/GenBank/DDBJ databases">
        <title>Pedobacter endophyticus sp. nov., an endophytic bacterium isolated from a leaf of Triticum aestivum.</title>
        <authorList>
            <person name="Zhang L."/>
        </authorList>
    </citation>
    <scope>NUCLEOTIDE SEQUENCE [LARGE SCALE GENOMIC DNA]</scope>
    <source>
        <strain evidence="2 3">CM134L-2</strain>
    </source>
</reference>
<evidence type="ECO:0000259" key="1">
    <source>
        <dbReference type="Pfam" id="PF01833"/>
    </source>
</evidence>
<dbReference type="InterPro" id="IPR013783">
    <property type="entry name" value="Ig-like_fold"/>
</dbReference>
<dbReference type="Gene3D" id="2.60.120.430">
    <property type="entry name" value="Galactose-binding lectin"/>
    <property type="match status" value="1"/>
</dbReference>
<dbReference type="InterPro" id="IPR014756">
    <property type="entry name" value="Ig_E-set"/>
</dbReference>
<dbReference type="Pfam" id="PF01833">
    <property type="entry name" value="TIG"/>
    <property type="match status" value="1"/>
</dbReference>
<dbReference type="SUPFAM" id="SSF81296">
    <property type="entry name" value="E set domains"/>
    <property type="match status" value="2"/>
</dbReference>
<evidence type="ECO:0000313" key="2">
    <source>
        <dbReference type="EMBL" id="RWU04363.1"/>
    </source>
</evidence>
<protein>
    <recommendedName>
        <fullName evidence="1">IPT/TIG domain-containing protein</fullName>
    </recommendedName>
</protein>
<gene>
    <name evidence="2" type="ORF">DPV69_18780</name>
</gene>
<dbReference type="InterPro" id="IPR002909">
    <property type="entry name" value="IPT_dom"/>
</dbReference>
<dbReference type="AlphaFoldDB" id="A0A3S4RN82"/>
<keyword evidence="3" id="KW-1185">Reference proteome</keyword>
<feature type="domain" description="IPT/TIG" evidence="1">
    <location>
        <begin position="126"/>
        <end position="195"/>
    </location>
</feature>
<accession>A0A3S4RN82</accession>
<evidence type="ECO:0000313" key="3">
    <source>
        <dbReference type="Proteomes" id="UP000284120"/>
    </source>
</evidence>